<dbReference type="RefSeq" id="WP_213168004.1">
    <property type="nucleotide sequence ID" value="NZ_CP058559.1"/>
</dbReference>
<dbReference type="EC" id="3.1.3.3" evidence="4"/>
<reference evidence="12 13" key="1">
    <citation type="submission" date="2020-07" db="EMBL/GenBank/DDBJ databases">
        <title>Alkalicella. sp. LB2 genome.</title>
        <authorList>
            <person name="Postec A."/>
            <person name="Quemeneur M."/>
        </authorList>
    </citation>
    <scope>NUCLEOTIDE SEQUENCE [LARGE SCALE GENOMIC DNA]</scope>
    <source>
        <strain evidence="12 13">LB2</strain>
    </source>
</reference>
<evidence type="ECO:0000256" key="4">
    <source>
        <dbReference type="ARBA" id="ARBA00012640"/>
    </source>
</evidence>
<evidence type="ECO:0000313" key="12">
    <source>
        <dbReference type="EMBL" id="QNO14349.1"/>
    </source>
</evidence>
<name>A0A7G9W6N7_ALKCA</name>
<dbReference type="PANTHER" id="PTHR43344:SF2">
    <property type="entry name" value="PHOSPHOSERINE PHOSPHATASE"/>
    <property type="match status" value="1"/>
</dbReference>
<protein>
    <recommendedName>
        <fullName evidence="4">phosphoserine phosphatase</fullName>
        <ecNumber evidence="4">3.1.3.3</ecNumber>
    </recommendedName>
</protein>
<dbReference type="AlphaFoldDB" id="A0A7G9W6N7"/>
<dbReference type="GO" id="GO:0000287">
    <property type="term" value="F:magnesium ion binding"/>
    <property type="evidence" value="ECO:0007669"/>
    <property type="project" value="TreeGrafter"/>
</dbReference>
<keyword evidence="8" id="KW-0460">Magnesium</keyword>
<evidence type="ECO:0000256" key="2">
    <source>
        <dbReference type="ARBA" id="ARBA00005135"/>
    </source>
</evidence>
<evidence type="ECO:0000256" key="7">
    <source>
        <dbReference type="ARBA" id="ARBA00022801"/>
    </source>
</evidence>
<dbReference type="Gene3D" id="3.40.50.1000">
    <property type="entry name" value="HAD superfamily/HAD-like"/>
    <property type="match status" value="1"/>
</dbReference>
<accession>A0A7G9W6N7</accession>
<evidence type="ECO:0000256" key="6">
    <source>
        <dbReference type="ARBA" id="ARBA00022723"/>
    </source>
</evidence>
<dbReference type="InterPro" id="IPR050582">
    <property type="entry name" value="HAD-like_SerB"/>
</dbReference>
<keyword evidence="9" id="KW-0718">Serine biosynthesis</keyword>
<keyword evidence="7" id="KW-0378">Hydrolase</keyword>
<comment type="catalytic activity">
    <reaction evidence="11">
        <text>O-phospho-D-serine + H2O = D-serine + phosphate</text>
        <dbReference type="Rhea" id="RHEA:24873"/>
        <dbReference type="ChEBI" id="CHEBI:15377"/>
        <dbReference type="ChEBI" id="CHEBI:35247"/>
        <dbReference type="ChEBI" id="CHEBI:43474"/>
        <dbReference type="ChEBI" id="CHEBI:58680"/>
        <dbReference type="EC" id="3.1.3.3"/>
    </reaction>
</comment>
<keyword evidence="13" id="KW-1185">Reference proteome</keyword>
<dbReference type="PANTHER" id="PTHR43344">
    <property type="entry name" value="PHOSPHOSERINE PHOSPHATASE"/>
    <property type="match status" value="1"/>
</dbReference>
<evidence type="ECO:0000256" key="11">
    <source>
        <dbReference type="ARBA" id="ARBA00048523"/>
    </source>
</evidence>
<dbReference type="GO" id="GO:0006564">
    <property type="term" value="P:L-serine biosynthetic process"/>
    <property type="evidence" value="ECO:0007669"/>
    <property type="project" value="UniProtKB-KW"/>
</dbReference>
<evidence type="ECO:0000256" key="1">
    <source>
        <dbReference type="ARBA" id="ARBA00001946"/>
    </source>
</evidence>
<dbReference type="InterPro" id="IPR036412">
    <property type="entry name" value="HAD-like_sf"/>
</dbReference>
<comment type="cofactor">
    <cofactor evidence="1">
        <name>Mg(2+)</name>
        <dbReference type="ChEBI" id="CHEBI:18420"/>
    </cofactor>
</comment>
<keyword evidence="6" id="KW-0479">Metal-binding</keyword>
<dbReference type="KEGG" id="acae:HYG86_05955"/>
<comment type="catalytic activity">
    <reaction evidence="10">
        <text>O-phospho-L-serine + H2O = L-serine + phosphate</text>
        <dbReference type="Rhea" id="RHEA:21208"/>
        <dbReference type="ChEBI" id="CHEBI:15377"/>
        <dbReference type="ChEBI" id="CHEBI:33384"/>
        <dbReference type="ChEBI" id="CHEBI:43474"/>
        <dbReference type="ChEBI" id="CHEBI:57524"/>
        <dbReference type="EC" id="3.1.3.3"/>
    </reaction>
</comment>
<dbReference type="GO" id="GO:0005737">
    <property type="term" value="C:cytoplasm"/>
    <property type="evidence" value="ECO:0007669"/>
    <property type="project" value="TreeGrafter"/>
</dbReference>
<proteinExistence type="inferred from homology"/>
<evidence type="ECO:0000313" key="13">
    <source>
        <dbReference type="Proteomes" id="UP000516160"/>
    </source>
</evidence>
<dbReference type="SUPFAM" id="SSF56784">
    <property type="entry name" value="HAD-like"/>
    <property type="match status" value="1"/>
</dbReference>
<dbReference type="NCBIfam" id="TIGR01488">
    <property type="entry name" value="HAD-SF-IB"/>
    <property type="match status" value="1"/>
</dbReference>
<gene>
    <name evidence="12" type="ORF">HYG86_05955</name>
</gene>
<dbReference type="EMBL" id="CP058559">
    <property type="protein sequence ID" value="QNO14349.1"/>
    <property type="molecule type" value="Genomic_DNA"/>
</dbReference>
<comment type="pathway">
    <text evidence="2">Amino-acid biosynthesis; L-serine biosynthesis; L-serine from 3-phospho-D-glycerate: step 3/3.</text>
</comment>
<dbReference type="Proteomes" id="UP000516160">
    <property type="component" value="Chromosome"/>
</dbReference>
<sequence>MDKVKVVCFDMDGTLITNTNSVEYLCLLSGKIDEVRDVENREDQGEISWIEADYIKSKLFTALEVKRVEQEFERYIKLINNIEKVINELKSSGIFVILVTAGPVQVAEVIQKMFKFDKIYGSVYEVENGRFTGRILKHLGDRGKLNSLKSFCKEHDISLEKVVSVGDSASDIKIFKESGKSIAINYSSKLLGIADVYIRTNDLVDIMKHILG</sequence>
<dbReference type="InterPro" id="IPR023214">
    <property type="entry name" value="HAD_sf"/>
</dbReference>
<evidence type="ECO:0000256" key="10">
    <source>
        <dbReference type="ARBA" id="ARBA00048138"/>
    </source>
</evidence>
<keyword evidence="5" id="KW-0028">Amino-acid biosynthesis</keyword>
<dbReference type="GO" id="GO:0036424">
    <property type="term" value="F:L-phosphoserine phosphatase activity"/>
    <property type="evidence" value="ECO:0007669"/>
    <property type="project" value="TreeGrafter"/>
</dbReference>
<evidence type="ECO:0000256" key="5">
    <source>
        <dbReference type="ARBA" id="ARBA00022605"/>
    </source>
</evidence>
<evidence type="ECO:0000256" key="3">
    <source>
        <dbReference type="ARBA" id="ARBA00009184"/>
    </source>
</evidence>
<evidence type="ECO:0000256" key="9">
    <source>
        <dbReference type="ARBA" id="ARBA00023299"/>
    </source>
</evidence>
<comment type="similarity">
    <text evidence="3">Belongs to the HAD-like hydrolase superfamily. SerB family.</text>
</comment>
<dbReference type="Pfam" id="PF12710">
    <property type="entry name" value="HAD"/>
    <property type="match status" value="1"/>
</dbReference>
<organism evidence="12 13">
    <name type="scientific">Alkalicella caledoniensis</name>
    <dbReference type="NCBI Taxonomy" id="2731377"/>
    <lineage>
        <taxon>Bacteria</taxon>
        <taxon>Bacillati</taxon>
        <taxon>Bacillota</taxon>
        <taxon>Clostridia</taxon>
        <taxon>Eubacteriales</taxon>
        <taxon>Proteinivoracaceae</taxon>
        <taxon>Alkalicella</taxon>
    </lineage>
</organism>
<evidence type="ECO:0000256" key="8">
    <source>
        <dbReference type="ARBA" id="ARBA00022842"/>
    </source>
</evidence>